<gene>
    <name evidence="2" type="ORF">ABC974_28500</name>
</gene>
<protein>
    <submittedName>
        <fullName evidence="2">Methyltransferase domain-containing protein</fullName>
    </submittedName>
</protein>
<dbReference type="Gene3D" id="3.40.50.150">
    <property type="entry name" value="Vaccinia Virus protein VP39"/>
    <property type="match status" value="1"/>
</dbReference>
<comment type="caution">
    <text evidence="2">The sequence shown here is derived from an EMBL/GenBank/DDBJ whole genome shotgun (WGS) entry which is preliminary data.</text>
</comment>
<proteinExistence type="predicted"/>
<dbReference type="GO" id="GO:0032259">
    <property type="term" value="P:methylation"/>
    <property type="evidence" value="ECO:0007669"/>
    <property type="project" value="UniProtKB-KW"/>
</dbReference>
<dbReference type="Pfam" id="PF08241">
    <property type="entry name" value="Methyltransf_11"/>
    <property type="match status" value="1"/>
</dbReference>
<evidence type="ECO:0000313" key="2">
    <source>
        <dbReference type="EMBL" id="MEN2793590.1"/>
    </source>
</evidence>
<organism evidence="2 3">
    <name type="scientific">Sphingomonas oligophenolica</name>
    <dbReference type="NCBI Taxonomy" id="301154"/>
    <lineage>
        <taxon>Bacteria</taxon>
        <taxon>Pseudomonadati</taxon>
        <taxon>Pseudomonadota</taxon>
        <taxon>Alphaproteobacteria</taxon>
        <taxon>Sphingomonadales</taxon>
        <taxon>Sphingomonadaceae</taxon>
        <taxon>Sphingomonas</taxon>
    </lineage>
</organism>
<sequence>MIADTFSVEAADVRIHRRQIEHSRAIDTNKIPSIIAAPNSWDAWRHERHYKALLPLVNDVGTEWLTIGDSGADAFWLKKRGVRKITASSLTTEQLDWLGQIGHLDEIEKCAVDAQAIDLPDNSYDYVICKEAYHHFERPALGIYEMLRVSRRAAILLCEPNCSDRWFPLDALKRQLKILLRKNTGCSNPEFEAAGNFIYALSLREATKMATSLQLGTIYYSYLSDFWVPGIVKRKRSDLIANIVMHSAVAIQNLLSTLGLMSWGKITIIVFKSTPPAKLDGALRKIGLRKVEVPRNPYL</sequence>
<reference evidence="2 3" key="1">
    <citation type="submission" date="2024-05" db="EMBL/GenBank/DDBJ databases">
        <authorList>
            <person name="Liu Q."/>
            <person name="Xin Y.-H."/>
        </authorList>
    </citation>
    <scope>NUCLEOTIDE SEQUENCE [LARGE SCALE GENOMIC DNA]</scope>
    <source>
        <strain evidence="2 3">CGMCC 1.10181</strain>
    </source>
</reference>
<accession>A0ABU9YCP6</accession>
<evidence type="ECO:0000259" key="1">
    <source>
        <dbReference type="Pfam" id="PF08241"/>
    </source>
</evidence>
<dbReference type="GO" id="GO:0008168">
    <property type="term" value="F:methyltransferase activity"/>
    <property type="evidence" value="ECO:0007669"/>
    <property type="project" value="UniProtKB-KW"/>
</dbReference>
<feature type="domain" description="Methyltransferase type 11" evidence="1">
    <location>
        <begin position="70"/>
        <end position="157"/>
    </location>
</feature>
<dbReference type="SUPFAM" id="SSF53335">
    <property type="entry name" value="S-adenosyl-L-methionine-dependent methyltransferases"/>
    <property type="match status" value="1"/>
</dbReference>
<keyword evidence="2" id="KW-0489">Methyltransferase</keyword>
<name>A0ABU9YCP6_9SPHN</name>
<dbReference type="RefSeq" id="WP_343891443.1">
    <property type="nucleotide sequence ID" value="NZ_BAAAEH010000042.1"/>
</dbReference>
<evidence type="ECO:0000313" key="3">
    <source>
        <dbReference type="Proteomes" id="UP001419910"/>
    </source>
</evidence>
<dbReference type="Proteomes" id="UP001419910">
    <property type="component" value="Unassembled WGS sequence"/>
</dbReference>
<dbReference type="EMBL" id="JBDIME010000055">
    <property type="protein sequence ID" value="MEN2793590.1"/>
    <property type="molecule type" value="Genomic_DNA"/>
</dbReference>
<dbReference type="InterPro" id="IPR013216">
    <property type="entry name" value="Methyltransf_11"/>
</dbReference>
<dbReference type="InterPro" id="IPR029063">
    <property type="entry name" value="SAM-dependent_MTases_sf"/>
</dbReference>
<keyword evidence="3" id="KW-1185">Reference proteome</keyword>
<keyword evidence="2" id="KW-0808">Transferase</keyword>